<feature type="region of interest" description="Disordered" evidence="1">
    <location>
        <begin position="1"/>
        <end position="35"/>
    </location>
</feature>
<protein>
    <submittedName>
        <fullName evidence="2">Uncharacterized protein</fullName>
    </submittedName>
</protein>
<keyword evidence="3" id="KW-1185">Reference proteome</keyword>
<evidence type="ECO:0000313" key="3">
    <source>
        <dbReference type="Proteomes" id="UP000051952"/>
    </source>
</evidence>
<evidence type="ECO:0000313" key="2">
    <source>
        <dbReference type="EMBL" id="CUG08828.1"/>
    </source>
</evidence>
<evidence type="ECO:0000256" key="1">
    <source>
        <dbReference type="SAM" id="MobiDB-lite"/>
    </source>
</evidence>
<reference evidence="3" key="1">
    <citation type="submission" date="2015-09" db="EMBL/GenBank/DDBJ databases">
        <authorList>
            <consortium name="Pathogen Informatics"/>
        </authorList>
    </citation>
    <scope>NUCLEOTIDE SEQUENCE [LARGE SCALE GENOMIC DNA]</scope>
    <source>
        <strain evidence="3">Lake Konstanz</strain>
    </source>
</reference>
<feature type="compositionally biased region" description="Low complexity" evidence="1">
    <location>
        <begin position="1"/>
        <end position="16"/>
    </location>
</feature>
<accession>A0A0S4IXN6</accession>
<dbReference type="AlphaFoldDB" id="A0A0S4IXN6"/>
<dbReference type="EMBL" id="CYKH01000640">
    <property type="protein sequence ID" value="CUG08828.1"/>
    <property type="molecule type" value="Genomic_DNA"/>
</dbReference>
<gene>
    <name evidence="2" type="ORF">BSAL_74175</name>
</gene>
<organism evidence="2 3">
    <name type="scientific">Bodo saltans</name>
    <name type="common">Flagellated protozoan</name>
    <dbReference type="NCBI Taxonomy" id="75058"/>
    <lineage>
        <taxon>Eukaryota</taxon>
        <taxon>Discoba</taxon>
        <taxon>Euglenozoa</taxon>
        <taxon>Kinetoplastea</taxon>
        <taxon>Metakinetoplastina</taxon>
        <taxon>Eubodonida</taxon>
        <taxon>Bodonidae</taxon>
        <taxon>Bodo</taxon>
    </lineage>
</organism>
<sequence length="362" mass="39812">MARNITTTDLLQTTTTPPTPNMMPPHGSSSSSTVTDAVEHDSWPLQFPPLTAADTVTMQERLRHYLSPIFATPQPIPQQANGDGSDLNTKLHATTTWLNHTDASLTSDDDDGVAVEFLICVRPWLYEVLAAKFPHLTQKSKSRELDTTSNNNTPLPLRAKMGELRTWTSLLDALDRVLGCHLVLSQSCEELEGWGHNITVNSTPSLSVKVLRVFLTEDLSVDTNAVHPFCLFDPRSSVVEVAAVNTVVARAVSVAIAGQSSKFFDNQRILPLFHISQHEASLGMVAECRRSTNRPDPWRQQRLRSLSATTNTENDDNGYGASVNLTSGVPAGPLKKWYAVLWGKTGQVGSNHAVRQLRHAFK</sequence>
<name>A0A0S4IXN6_BODSA</name>
<dbReference type="VEuPathDB" id="TriTrypDB:BSAL_74175"/>
<dbReference type="Proteomes" id="UP000051952">
    <property type="component" value="Unassembled WGS sequence"/>
</dbReference>
<proteinExistence type="predicted"/>